<evidence type="ECO:0000313" key="1">
    <source>
        <dbReference type="EMBL" id="KAL0933130.1"/>
    </source>
</evidence>
<comment type="caution">
    <text evidence="1">The sequence shown here is derived from an EMBL/GenBank/DDBJ whole genome shotgun (WGS) entry which is preliminary data.</text>
</comment>
<name>A0ACC3YMK0_COLTU</name>
<sequence length="1583" mass="180098">MLVHKDHPVVPSGFLDEPTAPNTLDPQTRDTNAATELGNDASSFVTSPFSAKSPSIASFFEVSSVSADACTFPSSLIVERNELGDGNNEEDSEGDESDQDNYVQWSVNPENSRTISQKKRMDQATLQNFAKAVSTDSPSKILDDLSAAGLIKKNATQIIKTPREYQIELFERAKNKNIIAVLDTGSGKTLIAALLLQYVLDKEINEREIGMRKRIAFFLVDKVSLVFQQHAVLECNLEHPVAKFCGEMVDSMWSHEFWNRQFEENKVIVCTAAILQKCLAHSYIRMEQINLLIFDEAHHTKKDHPYARIIKDYYVKEPDKDKRPKVFGMTASPVDAQTDVKVAAARLEGLLHSEIATISEYSISMNPHIRKITEKEVHYNTLPPPFETDLYRKISCLVRYNRHFGKELLFARQATSYLGSWLSDRLWQLFLTDVEILRLTNKTDMTYYGLDMKGEETGAVEKLRDVVKAHEFTPVTPTLRHLSIKVLRLWEELQARFSKPTGHKCIVFVDMRLTAFLLADLFKQDSIKIPYLNPAVLVGARSDGFSNTSLKEQILTIAKFRHGDVNCLFATQIAEEGIDIPNCNLVIRFDLYKSAIQYIQSKGRARQMDSEYLSFIEEGNGRHSRVVAQAMYDQSTLRRFCTALPEDRKIAGLDAEATILQGESHYKSYVIESTGAKLTWGSSLEVLAHFTASLRKSSHETLAPEYVIVNQGQYFVAEVQLPPQSPVLSIIGFPHKNKQSARCSAAFEMCKLLIKKRYIDHHLHSVFVKKLPVMRNARLAVSSNRRTEYEMRSKPEVWSRLGSFDVLFITVLKLETPAALGRISKPLIILTREQLPNLPTIPLFFSNNHHSEVHPVSLPTPIQISTSDSEALKEFTFRIFKDVFSKEYEASVADIPYFLAPTREDHSVKLSQIDDPASLIDWAHLGATKGKEYLDWNENTPQEFFKDKLVIDQYAGSRKFYLRGLRTDMKPTDLVPAGVPDPGHRAWRDDSIEKNIIEYSVSLWAKARQKRTWQKNQPVVEAEIVSLRRNLLDDSIKAMTEEQRICYVILEPLRVSTLPFEVAVMASTFPAIISRIDSVMIALDACKMLNLDIRPDLALEALTKDSDNSEEHDREKINFQSGMGNNYERLEFLGDCFLKMATTIAIFTSRPDEDEFDYHVQRMLLICNRNLFNKAVDKRLYEYVRSRSFDRRSWYPQGLQLKRGKQSQPANKHALGDKSIADVCEALIGAAYLTYADCGNFDMAIQAVTAMVKDKNHQMTSWSDYYAAYIPPEWQFRKSTAVQREIVRQIKNEMGYEFKSPALLRSAFKHPSYPKAYESLPNYQRLEFLGDALLDMVCVDFLFNKFPGADPQWLTEHKMAMVSNQFLASLCVKLGLHKHILIGTSAMLSQREEYVSSLNLAKFEAEDKIGDQDVFSQDYWTNVKHSPKYLSDVVEAYIGAVFVDSRYDFGEVRKFFDKNIRPFFNDMALYDSFASGHPVTKLGHILHERFGCREWRLMATDWVPSTDEGASVITGTRILCGVLFHGQVEFHATAESVRYAKVAAAKRALAVLEGMTESDYKLKFACDCKLAEAESTTELTTTI</sequence>
<dbReference type="Proteomes" id="UP000805649">
    <property type="component" value="Unassembled WGS sequence"/>
</dbReference>
<reference evidence="1 2" key="1">
    <citation type="journal article" date="2020" name="Phytopathology">
        <title>Genome Sequence Resources of Colletotrichum truncatum, C. plurivorum, C. musicola, and C. sojae: Four Species Pathogenic to Soybean (Glycine max).</title>
        <authorList>
            <person name="Rogerio F."/>
            <person name="Boufleur T.R."/>
            <person name="Ciampi-Guillardi M."/>
            <person name="Sukno S.A."/>
            <person name="Thon M.R."/>
            <person name="Massola Junior N.S."/>
            <person name="Baroncelli R."/>
        </authorList>
    </citation>
    <scope>NUCLEOTIDE SEQUENCE [LARGE SCALE GENOMIC DNA]</scope>
    <source>
        <strain evidence="1 2">CMES1059</strain>
    </source>
</reference>
<gene>
    <name evidence="1" type="ORF">CTRU02_212093</name>
</gene>
<dbReference type="EMBL" id="VUJX02000008">
    <property type="protein sequence ID" value="KAL0933130.1"/>
    <property type="molecule type" value="Genomic_DNA"/>
</dbReference>
<accession>A0ACC3YMK0</accession>
<protein>
    <submittedName>
        <fullName evidence="1">RNase3 domain protein</fullName>
    </submittedName>
</protein>
<keyword evidence="2" id="KW-1185">Reference proteome</keyword>
<proteinExistence type="predicted"/>
<organism evidence="1 2">
    <name type="scientific">Colletotrichum truncatum</name>
    <name type="common">Anthracnose fungus</name>
    <name type="synonym">Colletotrichum capsici</name>
    <dbReference type="NCBI Taxonomy" id="5467"/>
    <lineage>
        <taxon>Eukaryota</taxon>
        <taxon>Fungi</taxon>
        <taxon>Dikarya</taxon>
        <taxon>Ascomycota</taxon>
        <taxon>Pezizomycotina</taxon>
        <taxon>Sordariomycetes</taxon>
        <taxon>Hypocreomycetidae</taxon>
        <taxon>Glomerellales</taxon>
        <taxon>Glomerellaceae</taxon>
        <taxon>Colletotrichum</taxon>
        <taxon>Colletotrichum truncatum species complex</taxon>
    </lineage>
</organism>
<evidence type="ECO:0000313" key="2">
    <source>
        <dbReference type="Proteomes" id="UP000805649"/>
    </source>
</evidence>